<gene>
    <name evidence="1" type="ORF">BJ508DRAFT_412804</name>
</gene>
<sequence>MASSSPDSDGSLDFQVFDPVEVFRSKLRELQHPRETPAPTILTKIISAIDPHDPSCDHLIDEAQVAVRRVGHRHTEACQKDPQVHETEALETGYPLPLYEVYGVTPSHNASPFSLDDLRSRPFDPIPESETDIQFELPTTCEDREKKDIELVTEDGSLNIERYAKWACLPIRFRARKIVEWLSAVEGGPTGSFYVATKAPSARDTPEFKDHSPETLAWEYQQEELIYILLNARRITHEVGWRNRMVNALLGYRRPARPTSTGQAGLPTYYVDCYRHRSRVPLPGLERDFHQKTLSDVKPDHRVLALHRHSILQNQMGVTYSSLASLYTNQSVHNFLIRNDSNKWPTTASDPLQSEWYEMLPRACTRSQERRSLLLVCMREVCRVVHHWARVRTAAEEVLEMLSDDCDEERRTKNAIALVKEYGSNKFVDYIGTIDKFHFFISVSTFIRICRAPSVEERIFRYLYEVEY</sequence>
<organism evidence="1 2">
    <name type="scientific">Ascobolus immersus RN42</name>
    <dbReference type="NCBI Taxonomy" id="1160509"/>
    <lineage>
        <taxon>Eukaryota</taxon>
        <taxon>Fungi</taxon>
        <taxon>Dikarya</taxon>
        <taxon>Ascomycota</taxon>
        <taxon>Pezizomycotina</taxon>
        <taxon>Pezizomycetes</taxon>
        <taxon>Pezizales</taxon>
        <taxon>Ascobolaceae</taxon>
        <taxon>Ascobolus</taxon>
    </lineage>
</organism>
<evidence type="ECO:0000313" key="2">
    <source>
        <dbReference type="Proteomes" id="UP000275078"/>
    </source>
</evidence>
<proteinExistence type="predicted"/>
<keyword evidence="2" id="KW-1185">Reference proteome</keyword>
<accession>A0A3N4IJW1</accession>
<evidence type="ECO:0000313" key="1">
    <source>
        <dbReference type="EMBL" id="RPA84430.1"/>
    </source>
</evidence>
<name>A0A3N4IJW1_ASCIM</name>
<protein>
    <submittedName>
        <fullName evidence="1">Uncharacterized protein</fullName>
    </submittedName>
</protein>
<dbReference type="Proteomes" id="UP000275078">
    <property type="component" value="Unassembled WGS sequence"/>
</dbReference>
<dbReference type="EMBL" id="ML119659">
    <property type="protein sequence ID" value="RPA84430.1"/>
    <property type="molecule type" value="Genomic_DNA"/>
</dbReference>
<dbReference type="AlphaFoldDB" id="A0A3N4IJW1"/>
<reference evidence="1 2" key="1">
    <citation type="journal article" date="2018" name="Nat. Ecol. Evol.">
        <title>Pezizomycetes genomes reveal the molecular basis of ectomycorrhizal truffle lifestyle.</title>
        <authorList>
            <person name="Murat C."/>
            <person name="Payen T."/>
            <person name="Noel B."/>
            <person name="Kuo A."/>
            <person name="Morin E."/>
            <person name="Chen J."/>
            <person name="Kohler A."/>
            <person name="Krizsan K."/>
            <person name="Balestrini R."/>
            <person name="Da Silva C."/>
            <person name="Montanini B."/>
            <person name="Hainaut M."/>
            <person name="Levati E."/>
            <person name="Barry K.W."/>
            <person name="Belfiori B."/>
            <person name="Cichocki N."/>
            <person name="Clum A."/>
            <person name="Dockter R.B."/>
            <person name="Fauchery L."/>
            <person name="Guy J."/>
            <person name="Iotti M."/>
            <person name="Le Tacon F."/>
            <person name="Lindquist E.A."/>
            <person name="Lipzen A."/>
            <person name="Malagnac F."/>
            <person name="Mello A."/>
            <person name="Molinier V."/>
            <person name="Miyauchi S."/>
            <person name="Poulain J."/>
            <person name="Riccioni C."/>
            <person name="Rubini A."/>
            <person name="Sitrit Y."/>
            <person name="Splivallo R."/>
            <person name="Traeger S."/>
            <person name="Wang M."/>
            <person name="Zifcakova L."/>
            <person name="Wipf D."/>
            <person name="Zambonelli A."/>
            <person name="Paolocci F."/>
            <person name="Nowrousian M."/>
            <person name="Ottonello S."/>
            <person name="Baldrian P."/>
            <person name="Spatafora J.W."/>
            <person name="Henrissat B."/>
            <person name="Nagy L.G."/>
            <person name="Aury J.M."/>
            <person name="Wincker P."/>
            <person name="Grigoriev I.V."/>
            <person name="Bonfante P."/>
            <person name="Martin F.M."/>
        </authorList>
    </citation>
    <scope>NUCLEOTIDE SEQUENCE [LARGE SCALE GENOMIC DNA]</scope>
    <source>
        <strain evidence="1 2">RN42</strain>
    </source>
</reference>